<keyword evidence="2" id="KW-1185">Reference proteome</keyword>
<protein>
    <submittedName>
        <fullName evidence="1">Uncharacterized protein</fullName>
    </submittedName>
</protein>
<name>A0A175YLG7_DAUCS</name>
<sequence length="349" mass="38654">MRHLALQVRTKLAENDFKLKAYKNSSQIVQDISEKGSKNNKLGIGYEYGPSKESVSDYVDNDTAKPLVLRKVQKPVFKFVESVFDEEALLIKQELNDEDSVSNSVTVNEKNTVKRPMTVDSIYSQMAHSKLAINKAETELSKGVVKRKPKIVTFITTVKTVEANAAVKGDPTATFECAVNTDDTKSRNRNGKINRGKNGEYVKSAPRKLCNNRGSSHHLTNVCKNDVVTPINAVKINGNLHRTPIIDRSMNVCSDIDCMPCKITAMSTVFNPPILSTTKCSYLCDVETPEPTNASSKATPTKKKVVPFSKSLWVKRDVKNLVVHDLDVVDETLKFEPNDDATSSNDVTA</sequence>
<gene>
    <name evidence="1" type="ORF">DCAR_0520011</name>
</gene>
<evidence type="ECO:0000313" key="2">
    <source>
        <dbReference type="Proteomes" id="UP000077755"/>
    </source>
</evidence>
<accession>A0A175YLG7</accession>
<proteinExistence type="predicted"/>
<organism evidence="1 2">
    <name type="scientific">Daucus carota subsp. sativus</name>
    <name type="common">Carrot</name>
    <dbReference type="NCBI Taxonomy" id="79200"/>
    <lineage>
        <taxon>Eukaryota</taxon>
        <taxon>Viridiplantae</taxon>
        <taxon>Streptophyta</taxon>
        <taxon>Embryophyta</taxon>
        <taxon>Tracheophyta</taxon>
        <taxon>Spermatophyta</taxon>
        <taxon>Magnoliopsida</taxon>
        <taxon>eudicotyledons</taxon>
        <taxon>Gunneridae</taxon>
        <taxon>Pentapetalae</taxon>
        <taxon>asterids</taxon>
        <taxon>campanulids</taxon>
        <taxon>Apiales</taxon>
        <taxon>Apiaceae</taxon>
        <taxon>Apioideae</taxon>
        <taxon>Scandiceae</taxon>
        <taxon>Daucinae</taxon>
        <taxon>Daucus</taxon>
        <taxon>Daucus sect. Daucus</taxon>
    </lineage>
</organism>
<reference evidence="1" key="1">
    <citation type="journal article" date="2016" name="Nat. Genet.">
        <title>A high-quality carrot genome assembly provides new insights into carotenoid accumulation and asterid genome evolution.</title>
        <authorList>
            <person name="Iorizzo M."/>
            <person name="Ellison S."/>
            <person name="Senalik D."/>
            <person name="Zeng P."/>
            <person name="Satapoomin P."/>
            <person name="Huang J."/>
            <person name="Bowman M."/>
            <person name="Iovene M."/>
            <person name="Sanseverino W."/>
            <person name="Cavagnaro P."/>
            <person name="Yildiz M."/>
            <person name="Macko-Podgorni A."/>
            <person name="Moranska E."/>
            <person name="Grzebelus E."/>
            <person name="Grzebelus D."/>
            <person name="Ashrafi H."/>
            <person name="Zheng Z."/>
            <person name="Cheng S."/>
            <person name="Spooner D."/>
            <person name="Van Deynze A."/>
            <person name="Simon P."/>
        </authorList>
    </citation>
    <scope>NUCLEOTIDE SEQUENCE</scope>
    <source>
        <tissue evidence="1">Leaf</tissue>
    </source>
</reference>
<dbReference type="Proteomes" id="UP000077755">
    <property type="component" value="Chromosome 5"/>
</dbReference>
<dbReference type="Gramene" id="KZM83978">
    <property type="protein sequence ID" value="KZM83978"/>
    <property type="gene ID" value="DCAR_028600"/>
</dbReference>
<evidence type="ECO:0000313" key="1">
    <source>
        <dbReference type="EMBL" id="WOH00640.1"/>
    </source>
</evidence>
<dbReference type="EMBL" id="CP093347">
    <property type="protein sequence ID" value="WOH00640.1"/>
    <property type="molecule type" value="Genomic_DNA"/>
</dbReference>
<reference evidence="1" key="2">
    <citation type="submission" date="2022-03" db="EMBL/GenBank/DDBJ databases">
        <title>Draft title - Genomic analysis of global carrot germplasm unveils the trajectory of domestication and the origin of high carotenoid orange carrot.</title>
        <authorList>
            <person name="Iorizzo M."/>
            <person name="Ellison S."/>
            <person name="Senalik D."/>
            <person name="Macko-Podgorni A."/>
            <person name="Grzebelus D."/>
            <person name="Bostan H."/>
            <person name="Rolling W."/>
            <person name="Curaba J."/>
            <person name="Simon P."/>
        </authorList>
    </citation>
    <scope>NUCLEOTIDE SEQUENCE</scope>
    <source>
        <tissue evidence="1">Leaf</tissue>
    </source>
</reference>
<dbReference type="AlphaFoldDB" id="A0A175YLG7"/>